<organism evidence="1 2">
    <name type="scientific">Cannabis sativa</name>
    <name type="common">Hemp</name>
    <name type="synonym">Marijuana</name>
    <dbReference type="NCBI Taxonomy" id="3483"/>
    <lineage>
        <taxon>Eukaryota</taxon>
        <taxon>Viridiplantae</taxon>
        <taxon>Streptophyta</taxon>
        <taxon>Embryophyta</taxon>
        <taxon>Tracheophyta</taxon>
        <taxon>Spermatophyta</taxon>
        <taxon>Magnoliopsida</taxon>
        <taxon>eudicotyledons</taxon>
        <taxon>Gunneridae</taxon>
        <taxon>Pentapetalae</taxon>
        <taxon>rosids</taxon>
        <taxon>fabids</taxon>
        <taxon>Rosales</taxon>
        <taxon>Cannabaceae</taxon>
        <taxon>Cannabis</taxon>
    </lineage>
</organism>
<dbReference type="EMBL" id="UZAU01000273">
    <property type="status" value="NOT_ANNOTATED_CDS"/>
    <property type="molecule type" value="Genomic_DNA"/>
</dbReference>
<reference evidence="1" key="1">
    <citation type="submission" date="2018-11" db="EMBL/GenBank/DDBJ databases">
        <authorList>
            <person name="Grassa J C."/>
        </authorList>
    </citation>
    <scope>NUCLEOTIDE SEQUENCE [LARGE SCALE GENOMIC DNA]</scope>
</reference>
<accession>A0A803PB43</accession>
<dbReference type="AlphaFoldDB" id="A0A803PB43"/>
<dbReference type="Proteomes" id="UP000596661">
    <property type="component" value="Chromosome 3"/>
</dbReference>
<protein>
    <submittedName>
        <fullName evidence="1">Uncharacterized protein</fullName>
    </submittedName>
</protein>
<dbReference type="Gramene" id="evm.model.03.954">
    <property type="protein sequence ID" value="cds.evm.model.03.954"/>
    <property type="gene ID" value="evm.TU.03.954"/>
</dbReference>
<evidence type="ECO:0000313" key="2">
    <source>
        <dbReference type="Proteomes" id="UP000596661"/>
    </source>
</evidence>
<reference evidence="1" key="2">
    <citation type="submission" date="2021-03" db="UniProtKB">
        <authorList>
            <consortium name="EnsemblPlants"/>
        </authorList>
    </citation>
    <scope>IDENTIFICATION</scope>
</reference>
<name>A0A803PB43_CANSA</name>
<sequence length="319" mass="35785">MLFHNLLFGRTPATMAILCSFLVSLPTLVASTLKRWTLKAFNISLLNTFHACSRDSIVSRCMMLGQEFISELFPRGDRSRHQPFIPFVRCPFERHHEALARRFAYDPLHFYYLVKAIKMLTSPVDQWWLALPSSHFKIALDSILLGREEGLGFLRVEALRSEDSGVLFVKYLDTLSSSSLFAFFSPPLALFARLGVPQNGLSGVPPMPFACSGRLFQPQIPPAGVKKERRISGVLMLGHWRCERVKAARVRQAGMGCTGEIELILYKVRTSGSKRVLGQKKEGPIWHIRIPLWDIPGRAVKKTSGSQGLHGDPSDIGSH</sequence>
<dbReference type="EnsemblPlants" id="evm.model.03.954">
    <property type="protein sequence ID" value="cds.evm.model.03.954"/>
    <property type="gene ID" value="evm.TU.03.954"/>
</dbReference>
<keyword evidence="2" id="KW-1185">Reference proteome</keyword>
<evidence type="ECO:0000313" key="1">
    <source>
        <dbReference type="EnsemblPlants" id="cds.evm.model.03.954"/>
    </source>
</evidence>
<proteinExistence type="predicted"/>